<keyword evidence="10" id="KW-1185">Reference proteome</keyword>
<dbReference type="Proteomes" id="UP000479132">
    <property type="component" value="Unassembled WGS sequence"/>
</dbReference>
<feature type="transmembrane region" description="Helical" evidence="7">
    <location>
        <begin position="570"/>
        <end position="590"/>
    </location>
</feature>
<feature type="domain" description="RCK C-terminal" evidence="8">
    <location>
        <begin position="300"/>
        <end position="384"/>
    </location>
</feature>
<evidence type="ECO:0000313" key="9">
    <source>
        <dbReference type="EMBL" id="NGP88667.1"/>
    </source>
</evidence>
<evidence type="ECO:0000256" key="6">
    <source>
        <dbReference type="ARBA" id="ARBA00023136"/>
    </source>
</evidence>
<feature type="transmembrane region" description="Helical" evidence="7">
    <location>
        <begin position="6"/>
        <end position="21"/>
    </location>
</feature>
<proteinExistence type="predicted"/>
<evidence type="ECO:0000256" key="3">
    <source>
        <dbReference type="ARBA" id="ARBA00022692"/>
    </source>
</evidence>
<comment type="subcellular location">
    <subcellularLocation>
        <location evidence="1">Membrane</location>
        <topology evidence="1">Multi-pass membrane protein</topology>
    </subcellularLocation>
</comment>
<feature type="transmembrane region" description="Helical" evidence="7">
    <location>
        <begin position="114"/>
        <end position="131"/>
    </location>
</feature>
<dbReference type="PANTHER" id="PTHR43652">
    <property type="entry name" value="BASIC AMINO ACID ANTIPORTER YFCC-RELATED"/>
    <property type="match status" value="1"/>
</dbReference>
<protein>
    <submittedName>
        <fullName evidence="9">SLC13 family permease</fullName>
    </submittedName>
</protein>
<dbReference type="GO" id="GO:0006813">
    <property type="term" value="P:potassium ion transport"/>
    <property type="evidence" value="ECO:0007669"/>
    <property type="project" value="InterPro"/>
</dbReference>
<dbReference type="GO" id="GO:0008324">
    <property type="term" value="F:monoatomic cation transmembrane transporter activity"/>
    <property type="evidence" value="ECO:0007669"/>
    <property type="project" value="InterPro"/>
</dbReference>
<dbReference type="PANTHER" id="PTHR43652:SF2">
    <property type="entry name" value="BASIC AMINO ACID ANTIPORTER YFCC-RELATED"/>
    <property type="match status" value="1"/>
</dbReference>
<organism evidence="9 10">
    <name type="scientific">Fodinibius halophilus</name>
    <dbReference type="NCBI Taxonomy" id="1736908"/>
    <lineage>
        <taxon>Bacteria</taxon>
        <taxon>Pseudomonadati</taxon>
        <taxon>Balneolota</taxon>
        <taxon>Balneolia</taxon>
        <taxon>Balneolales</taxon>
        <taxon>Balneolaceae</taxon>
        <taxon>Fodinibius</taxon>
    </lineage>
</organism>
<dbReference type="RefSeq" id="WP_165268632.1">
    <property type="nucleotide sequence ID" value="NZ_JAALLS010000011.1"/>
</dbReference>
<dbReference type="AlphaFoldDB" id="A0A6M1T3K8"/>
<reference evidence="9 10" key="1">
    <citation type="submission" date="2020-02" db="EMBL/GenBank/DDBJ databases">
        <title>Aliifodinibius halophilus 2W32, complete genome.</title>
        <authorList>
            <person name="Li Y."/>
            <person name="Wu S."/>
        </authorList>
    </citation>
    <scope>NUCLEOTIDE SEQUENCE [LARGE SCALE GENOMIC DNA]</scope>
    <source>
        <strain evidence="9 10">2W32</strain>
    </source>
</reference>
<dbReference type="GO" id="GO:0005886">
    <property type="term" value="C:plasma membrane"/>
    <property type="evidence" value="ECO:0007669"/>
    <property type="project" value="TreeGrafter"/>
</dbReference>
<dbReference type="Gene3D" id="3.30.70.1450">
    <property type="entry name" value="Regulator of K+ conductance, C-terminal domain"/>
    <property type="match status" value="2"/>
</dbReference>
<feature type="transmembrane region" description="Helical" evidence="7">
    <location>
        <begin position="494"/>
        <end position="519"/>
    </location>
</feature>
<sequence>MSFEIIFVFALLGLALFLFATDYVSFDVAALILLVCLLASGILTPQEGFAGVSNPATITIAAMFVISEGLRRTGLLNKAGNFFCEKMKRNFWLWLFVMLLFVSFASSFMNNTAVIMIFIPVVIDIAARIGVSASKLLMPLAFAGIMGGTHTLIGTSTNLLVSSIVQDRGGQGFAMFDFMPMALIFLSAGFIYMYLIGVDLIPPRRKDEDLTADFKMQGYLTDLKVKEESNLIGKYLDEGGLTEELDLDVLRIFKTKSDASAQRTETKIEAGDILRIRGSASEIDKLLRREDLALIPSKEWVDIDLKHGRDALVEAAVAPESTLHGRKLSDINFYERFGAVPLAIRHHGELKQEELSNISLAGGDTLLLSMSTERVHEISNDPSFVISSEVDIMRPRTDKTYTAVGILAAVVGVAAFDLIPIMVSAPAGVIMMILTGCITTEEAYTAVNWKVIMLLVGVLPLGTAMDKTGAAGLIADSMITMLYDFGPIAVLSGFYLFTMMITAIISTNASVALLAPIAFEVANQIGVNAEPMVLAVSYAACLTFITPFGHHANTLVYGSGQYEFTDFTKVGLPLNLLFWILATIFIPLIWPL</sequence>
<dbReference type="InterPro" id="IPR051679">
    <property type="entry name" value="DASS-Related_Transporters"/>
</dbReference>
<feature type="domain" description="RCK C-terminal" evidence="8">
    <location>
        <begin position="208"/>
        <end position="292"/>
    </location>
</feature>
<feature type="transmembrane region" description="Helical" evidence="7">
    <location>
        <begin position="52"/>
        <end position="70"/>
    </location>
</feature>
<feature type="transmembrane region" description="Helical" evidence="7">
    <location>
        <begin position="173"/>
        <end position="196"/>
    </location>
</feature>
<feature type="transmembrane region" description="Helical" evidence="7">
    <location>
        <begin position="136"/>
        <end position="153"/>
    </location>
</feature>
<dbReference type="PROSITE" id="PS51202">
    <property type="entry name" value="RCK_C"/>
    <property type="match status" value="2"/>
</dbReference>
<keyword evidence="5 7" id="KW-1133">Transmembrane helix</keyword>
<keyword evidence="3 7" id="KW-0812">Transmembrane</keyword>
<feature type="transmembrane region" description="Helical" evidence="7">
    <location>
        <begin position="91"/>
        <end position="108"/>
    </location>
</feature>
<dbReference type="Pfam" id="PF03600">
    <property type="entry name" value="CitMHS"/>
    <property type="match status" value="1"/>
</dbReference>
<dbReference type="InterPro" id="IPR004680">
    <property type="entry name" value="Cit_transptr-like_dom"/>
</dbReference>
<dbReference type="InterPro" id="IPR036721">
    <property type="entry name" value="RCK_C_sf"/>
</dbReference>
<gene>
    <name evidence="9" type="ORF">G3569_09890</name>
</gene>
<evidence type="ECO:0000259" key="8">
    <source>
        <dbReference type="PROSITE" id="PS51202"/>
    </source>
</evidence>
<keyword evidence="6 7" id="KW-0472">Membrane</keyword>
<dbReference type="SUPFAM" id="SSF116726">
    <property type="entry name" value="TrkA C-terminal domain-like"/>
    <property type="match status" value="2"/>
</dbReference>
<evidence type="ECO:0000256" key="4">
    <source>
        <dbReference type="ARBA" id="ARBA00022737"/>
    </source>
</evidence>
<feature type="transmembrane region" description="Helical" evidence="7">
    <location>
        <begin position="531"/>
        <end position="550"/>
    </location>
</feature>
<evidence type="ECO:0000256" key="7">
    <source>
        <dbReference type="SAM" id="Phobius"/>
    </source>
</evidence>
<keyword evidence="4" id="KW-0677">Repeat</keyword>
<feature type="transmembrane region" description="Helical" evidence="7">
    <location>
        <begin position="401"/>
        <end position="419"/>
    </location>
</feature>
<evidence type="ECO:0000313" key="10">
    <source>
        <dbReference type="Proteomes" id="UP000479132"/>
    </source>
</evidence>
<accession>A0A6M1T3K8</accession>
<evidence type="ECO:0000256" key="1">
    <source>
        <dbReference type="ARBA" id="ARBA00004141"/>
    </source>
</evidence>
<dbReference type="EMBL" id="JAALLS010000011">
    <property type="protein sequence ID" value="NGP88667.1"/>
    <property type="molecule type" value="Genomic_DNA"/>
</dbReference>
<dbReference type="Pfam" id="PF02080">
    <property type="entry name" value="TrkA_C"/>
    <property type="match status" value="2"/>
</dbReference>
<comment type="caution">
    <text evidence="9">The sequence shown here is derived from an EMBL/GenBank/DDBJ whole genome shotgun (WGS) entry which is preliminary data.</text>
</comment>
<dbReference type="InterPro" id="IPR006037">
    <property type="entry name" value="RCK_C"/>
</dbReference>
<evidence type="ECO:0000256" key="2">
    <source>
        <dbReference type="ARBA" id="ARBA00022448"/>
    </source>
</evidence>
<keyword evidence="2" id="KW-0813">Transport</keyword>
<name>A0A6M1T3K8_9BACT</name>
<feature type="transmembrane region" description="Helical" evidence="7">
    <location>
        <begin position="451"/>
        <end position="474"/>
    </location>
</feature>
<evidence type="ECO:0000256" key="5">
    <source>
        <dbReference type="ARBA" id="ARBA00022989"/>
    </source>
</evidence>